<evidence type="ECO:0000313" key="1">
    <source>
        <dbReference type="EMBL" id="MDC8013046.1"/>
    </source>
</evidence>
<organism evidence="1 2">
    <name type="scientific">Tahibacter soli</name>
    <dbReference type="NCBI Taxonomy" id="2983605"/>
    <lineage>
        <taxon>Bacteria</taxon>
        <taxon>Pseudomonadati</taxon>
        <taxon>Pseudomonadota</taxon>
        <taxon>Gammaproteobacteria</taxon>
        <taxon>Lysobacterales</taxon>
        <taxon>Rhodanobacteraceae</taxon>
        <taxon>Tahibacter</taxon>
    </lineage>
</organism>
<keyword evidence="2" id="KW-1185">Reference proteome</keyword>
<dbReference type="Pfam" id="PF19611">
    <property type="entry name" value="DUF6116"/>
    <property type="match status" value="1"/>
</dbReference>
<dbReference type="RefSeq" id="WP_272841928.1">
    <property type="nucleotide sequence ID" value="NZ_JAOVZO020000015.1"/>
</dbReference>
<reference evidence="1" key="1">
    <citation type="submission" date="2023-02" db="EMBL/GenBank/DDBJ databases">
        <title>Tahibacter soli sp. nov. isolated from soil.</title>
        <authorList>
            <person name="Baek J.H."/>
            <person name="Lee J.K."/>
            <person name="Choi D.G."/>
            <person name="Jeon C.O."/>
        </authorList>
    </citation>
    <scope>NUCLEOTIDE SEQUENCE</scope>
    <source>
        <strain evidence="1">BL</strain>
    </source>
</reference>
<proteinExistence type="predicted"/>
<dbReference type="AlphaFoldDB" id="A0A9X4BHM5"/>
<evidence type="ECO:0000313" key="2">
    <source>
        <dbReference type="Proteomes" id="UP001139971"/>
    </source>
</evidence>
<dbReference type="InterPro" id="IPR046119">
    <property type="entry name" value="DUF6116"/>
</dbReference>
<dbReference type="EMBL" id="JAOVZO020000015">
    <property type="protein sequence ID" value="MDC8013046.1"/>
    <property type="molecule type" value="Genomic_DNA"/>
</dbReference>
<sequence>MSKAGVRSFLLGPVVAYLSRLRFPRLALVTAVLFAIDLVVPDFIPFADEILLALATLLLTRWKRRNDPPEIESPPPAR</sequence>
<name>A0A9X4BHM5_9GAMM</name>
<gene>
    <name evidence="1" type="ORF">OD750_010865</name>
</gene>
<dbReference type="Proteomes" id="UP001139971">
    <property type="component" value="Unassembled WGS sequence"/>
</dbReference>
<accession>A0A9X4BHM5</accession>
<protein>
    <submittedName>
        <fullName evidence="1">Uncharacterized protein</fullName>
    </submittedName>
</protein>
<comment type="caution">
    <text evidence="1">The sequence shown here is derived from an EMBL/GenBank/DDBJ whole genome shotgun (WGS) entry which is preliminary data.</text>
</comment>